<evidence type="ECO:0000313" key="4">
    <source>
        <dbReference type="Proteomes" id="UP000320496"/>
    </source>
</evidence>
<feature type="domain" description="Pyrrolo-quinoline quinone repeat" evidence="2">
    <location>
        <begin position="133"/>
        <end position="281"/>
    </location>
</feature>
<dbReference type="KEGG" id="mri:Mal4_26960"/>
<dbReference type="OrthoDB" id="4726955at2"/>
<dbReference type="InterPro" id="IPR011047">
    <property type="entry name" value="Quinoprotein_ADH-like_sf"/>
</dbReference>
<dbReference type="PANTHER" id="PTHR34512:SF30">
    <property type="entry name" value="OUTER MEMBRANE PROTEIN ASSEMBLY FACTOR BAMB"/>
    <property type="match status" value="1"/>
</dbReference>
<reference evidence="3 4" key="1">
    <citation type="submission" date="2019-02" db="EMBL/GenBank/DDBJ databases">
        <title>Deep-cultivation of Planctomycetes and their phenomic and genomic characterization uncovers novel biology.</title>
        <authorList>
            <person name="Wiegand S."/>
            <person name="Jogler M."/>
            <person name="Boedeker C."/>
            <person name="Pinto D."/>
            <person name="Vollmers J."/>
            <person name="Rivas-Marin E."/>
            <person name="Kohn T."/>
            <person name="Peeters S.H."/>
            <person name="Heuer A."/>
            <person name="Rast P."/>
            <person name="Oberbeckmann S."/>
            <person name="Bunk B."/>
            <person name="Jeske O."/>
            <person name="Meyerdierks A."/>
            <person name="Storesund J.E."/>
            <person name="Kallscheuer N."/>
            <person name="Luecker S."/>
            <person name="Lage O.M."/>
            <person name="Pohl T."/>
            <person name="Merkel B.J."/>
            <person name="Hornburger P."/>
            <person name="Mueller R.-W."/>
            <person name="Bruemmer F."/>
            <person name="Labrenz M."/>
            <person name="Spormann A.M."/>
            <person name="Op den Camp H."/>
            <person name="Overmann J."/>
            <person name="Amann R."/>
            <person name="Jetten M.S.M."/>
            <person name="Mascher T."/>
            <person name="Medema M.H."/>
            <person name="Devos D.P."/>
            <person name="Kaster A.-K."/>
            <person name="Ovreas L."/>
            <person name="Rohde M."/>
            <person name="Galperin M.Y."/>
            <person name="Jogler C."/>
        </authorList>
    </citation>
    <scope>NUCLEOTIDE SEQUENCE [LARGE SCALE GENOMIC DNA]</scope>
    <source>
        <strain evidence="3 4">Mal4</strain>
    </source>
</reference>
<evidence type="ECO:0000313" key="3">
    <source>
        <dbReference type="EMBL" id="QDU38369.1"/>
    </source>
</evidence>
<evidence type="ECO:0000256" key="1">
    <source>
        <dbReference type="SAM" id="SignalP"/>
    </source>
</evidence>
<proteinExistence type="predicted"/>
<keyword evidence="1" id="KW-0732">Signal</keyword>
<dbReference type="EMBL" id="CP036275">
    <property type="protein sequence ID" value="QDU38369.1"/>
    <property type="molecule type" value="Genomic_DNA"/>
</dbReference>
<protein>
    <submittedName>
        <fullName evidence="3">Outer membrane biogenesis protein BamB</fullName>
    </submittedName>
</protein>
<dbReference type="SUPFAM" id="SSF50998">
    <property type="entry name" value="Quinoprotein alcohol dehydrogenase-like"/>
    <property type="match status" value="1"/>
</dbReference>
<dbReference type="Gene3D" id="2.130.10.10">
    <property type="entry name" value="YVTN repeat-like/Quinoprotein amine dehydrogenase"/>
    <property type="match status" value="1"/>
</dbReference>
<evidence type="ECO:0000259" key="2">
    <source>
        <dbReference type="Pfam" id="PF13360"/>
    </source>
</evidence>
<dbReference type="InterPro" id="IPR002372">
    <property type="entry name" value="PQQ_rpt_dom"/>
</dbReference>
<dbReference type="Proteomes" id="UP000320496">
    <property type="component" value="Chromosome"/>
</dbReference>
<dbReference type="PANTHER" id="PTHR34512">
    <property type="entry name" value="CELL SURFACE PROTEIN"/>
    <property type="match status" value="1"/>
</dbReference>
<accession>A0A517Z7E3</accession>
<dbReference type="InterPro" id="IPR015943">
    <property type="entry name" value="WD40/YVTN_repeat-like_dom_sf"/>
</dbReference>
<dbReference type="RefSeq" id="WP_145369658.1">
    <property type="nucleotide sequence ID" value="NZ_CP036275.1"/>
</dbReference>
<keyword evidence="4" id="KW-1185">Reference proteome</keyword>
<name>A0A517Z7E3_9PLAN</name>
<dbReference type="Pfam" id="PF13360">
    <property type="entry name" value="PQQ_2"/>
    <property type="match status" value="1"/>
</dbReference>
<gene>
    <name evidence="3" type="ORF">Mal4_26960</name>
</gene>
<organism evidence="3 4">
    <name type="scientific">Maioricimonas rarisocia</name>
    <dbReference type="NCBI Taxonomy" id="2528026"/>
    <lineage>
        <taxon>Bacteria</taxon>
        <taxon>Pseudomonadati</taxon>
        <taxon>Planctomycetota</taxon>
        <taxon>Planctomycetia</taxon>
        <taxon>Planctomycetales</taxon>
        <taxon>Planctomycetaceae</taxon>
        <taxon>Maioricimonas</taxon>
    </lineage>
</organism>
<dbReference type="AlphaFoldDB" id="A0A517Z7E3"/>
<feature type="signal peptide" evidence="1">
    <location>
        <begin position="1"/>
        <end position="20"/>
    </location>
</feature>
<sequence length="483" mass="53881" precursor="true">MRTLILHAAFIQLVALPVSAGDWNQWRGSGRDGLAETSPPLIETLPPEGLVPVWKSEPIKSARSGGWGSPSVAGSRVYLFTHEKEQQFDPGKKKFPWLSPDKRVGMTDEEYAEYERNRRDEDEARAKAFAFRERVYCFDAETGETKWISRSESVYTRFPQSGSPTVIDGRIYILGAGRQARCLDASNGNDVWTTRIPGEFRDEFYQSSILVVEGVAVVAATNLFGLNAKTGEIVWQVDEQKSRTTHSSPVSWNSGDGEYVIINFAGGQTACVDPHDGAELWRVKSEGGLSTPVVVGDRLITYGNSRQKGVRCFALNKQEPELVWHFRGVQDKGSSPVVVDGHLYVQGEKRVACIDIETGDREWTDFLDLASPQYTSLIAADGKVFYAHDGLTCFRATPDGFESLIEAKFDAEGRVATEEYFRDVLNLDEIEKEENGLEKSTRLYQKHVGRHGPLRCATPAISNGRMYVRTNDALVCYDLRASQ</sequence>
<feature type="chain" id="PRO_5021992659" evidence="1">
    <location>
        <begin position="21"/>
        <end position="483"/>
    </location>
</feature>